<evidence type="ECO:0000259" key="9">
    <source>
        <dbReference type="PROSITE" id="PS51144"/>
    </source>
</evidence>
<keyword evidence="5" id="KW-0456">Lyase</keyword>
<dbReference type="GO" id="GO:0008270">
    <property type="term" value="F:zinc ion binding"/>
    <property type="evidence" value="ECO:0007669"/>
    <property type="project" value="InterPro"/>
</dbReference>
<evidence type="ECO:0000256" key="8">
    <source>
        <dbReference type="SAM" id="SignalP"/>
    </source>
</evidence>
<feature type="compositionally biased region" description="Polar residues" evidence="7">
    <location>
        <begin position="201"/>
        <end position="212"/>
    </location>
</feature>
<dbReference type="OrthoDB" id="429145at2759"/>
<evidence type="ECO:0000256" key="4">
    <source>
        <dbReference type="ARBA" id="ARBA00022833"/>
    </source>
</evidence>
<reference evidence="10 11" key="1">
    <citation type="journal article" date="2016" name="PLoS Pathog.">
        <title>Biosynthesis of antibiotic leucinostatins in bio-control fungus Purpureocillium lilacinum and their inhibition on phytophthora revealed by genome mining.</title>
        <authorList>
            <person name="Wang G."/>
            <person name="Liu Z."/>
            <person name="Lin R."/>
            <person name="Li E."/>
            <person name="Mao Z."/>
            <person name="Ling J."/>
            <person name="Yang Y."/>
            <person name="Yin W.B."/>
            <person name="Xie B."/>
        </authorList>
    </citation>
    <scope>NUCLEOTIDE SEQUENCE [LARGE SCALE GENOMIC DNA]</scope>
    <source>
        <strain evidence="10">170</strain>
    </source>
</reference>
<dbReference type="InterPro" id="IPR041891">
    <property type="entry name" value="Alpha_CA_prokaryot-like"/>
</dbReference>
<dbReference type="GO" id="GO:0004089">
    <property type="term" value="F:carbonate dehydratase activity"/>
    <property type="evidence" value="ECO:0007669"/>
    <property type="project" value="UniProtKB-EC"/>
</dbReference>
<feature type="domain" description="Alpha-carbonic anhydrase" evidence="9">
    <location>
        <begin position="40"/>
        <end position="334"/>
    </location>
</feature>
<dbReference type="InterPro" id="IPR023561">
    <property type="entry name" value="Carbonic_anhydrase_a-class"/>
</dbReference>
<gene>
    <name evidence="10" type="ORF">VFPPC_09611</name>
</gene>
<dbReference type="PANTHER" id="PTHR18952:SF265">
    <property type="entry name" value="CARBONIC ANHYDRASE"/>
    <property type="match status" value="1"/>
</dbReference>
<dbReference type="GeneID" id="28852113"/>
<evidence type="ECO:0000256" key="2">
    <source>
        <dbReference type="ARBA" id="ARBA00012925"/>
    </source>
</evidence>
<dbReference type="SMART" id="SM01057">
    <property type="entry name" value="Carb_anhydrase"/>
    <property type="match status" value="1"/>
</dbReference>
<sequence>MFLSTFKTLVLATYISQASASCGYGTILQPRAENGTVKVNNFGYIGSTGPANWIALDPAANALCSNGKRQSPINMVPGSVSVVPGAELAMTIPDMPEGTEFENLGTTVEVVAKGGNMSFGGVQYSLQQFHFHLPSEHLDNGTSMAMEVHMVWQGAAGQVAVTGFFVDLNDGANGGGAPVAAAGKKRSSLQERRLATRQEQEQQPAEGSNNTKLPELEGAFFHVNAPQSGAMKSSTLLETVLGSVDAIAKPGTVTKTQPLVMSELVQALSSGSFQTYEGSLTTPPCTEGVRWLVSNQKMSIQTSTFLKARSVIGFNSRFPQNVPGQNNILSINSS</sequence>
<organism evidence="10 11">
    <name type="scientific">Pochonia chlamydosporia 170</name>
    <dbReference type="NCBI Taxonomy" id="1380566"/>
    <lineage>
        <taxon>Eukaryota</taxon>
        <taxon>Fungi</taxon>
        <taxon>Dikarya</taxon>
        <taxon>Ascomycota</taxon>
        <taxon>Pezizomycotina</taxon>
        <taxon>Sordariomycetes</taxon>
        <taxon>Hypocreomycetidae</taxon>
        <taxon>Hypocreales</taxon>
        <taxon>Clavicipitaceae</taxon>
        <taxon>Pochonia</taxon>
    </lineage>
</organism>
<feature type="chain" id="PRO_5008101389" description="carbonic anhydrase" evidence="8">
    <location>
        <begin position="21"/>
        <end position="334"/>
    </location>
</feature>
<dbReference type="AlphaFoldDB" id="A0A179F916"/>
<dbReference type="CDD" id="cd03124">
    <property type="entry name" value="alpha_CA_prokaryotic_like"/>
    <property type="match status" value="1"/>
</dbReference>
<proteinExistence type="inferred from homology"/>
<dbReference type="PROSITE" id="PS51257">
    <property type="entry name" value="PROKAR_LIPOPROTEIN"/>
    <property type="match status" value="1"/>
</dbReference>
<feature type="compositionally biased region" description="Basic and acidic residues" evidence="7">
    <location>
        <begin position="188"/>
        <end position="200"/>
    </location>
</feature>
<dbReference type="Pfam" id="PF00194">
    <property type="entry name" value="Carb_anhydrase"/>
    <property type="match status" value="2"/>
</dbReference>
<evidence type="ECO:0000256" key="1">
    <source>
        <dbReference type="ARBA" id="ARBA00010718"/>
    </source>
</evidence>
<dbReference type="InterPro" id="IPR001148">
    <property type="entry name" value="CA_dom"/>
</dbReference>
<dbReference type="EC" id="4.2.1.1" evidence="2"/>
<dbReference type="PROSITE" id="PS51144">
    <property type="entry name" value="ALPHA_CA_2"/>
    <property type="match status" value="1"/>
</dbReference>
<keyword evidence="11" id="KW-1185">Reference proteome</keyword>
<evidence type="ECO:0000256" key="7">
    <source>
        <dbReference type="SAM" id="MobiDB-lite"/>
    </source>
</evidence>
<keyword evidence="4" id="KW-0862">Zinc</keyword>
<evidence type="ECO:0000313" key="11">
    <source>
        <dbReference type="Proteomes" id="UP000078397"/>
    </source>
</evidence>
<dbReference type="Gene3D" id="3.10.200.10">
    <property type="entry name" value="Alpha carbonic anhydrase"/>
    <property type="match status" value="1"/>
</dbReference>
<dbReference type="EMBL" id="LSBJ02000007">
    <property type="protein sequence ID" value="OAQ61830.1"/>
    <property type="molecule type" value="Genomic_DNA"/>
</dbReference>
<name>A0A179F916_METCM</name>
<dbReference type="RefSeq" id="XP_018139534.1">
    <property type="nucleotide sequence ID" value="XM_018288119.1"/>
</dbReference>
<evidence type="ECO:0000256" key="6">
    <source>
        <dbReference type="ARBA" id="ARBA00048348"/>
    </source>
</evidence>
<dbReference type="InterPro" id="IPR036398">
    <property type="entry name" value="CA_dom_sf"/>
</dbReference>
<feature type="signal peptide" evidence="8">
    <location>
        <begin position="1"/>
        <end position="20"/>
    </location>
</feature>
<dbReference type="PANTHER" id="PTHR18952">
    <property type="entry name" value="CARBONIC ANHYDRASE"/>
    <property type="match status" value="1"/>
</dbReference>
<accession>A0A179F916</accession>
<keyword evidence="8" id="KW-0732">Signal</keyword>
<comment type="caution">
    <text evidence="10">The sequence shown here is derived from an EMBL/GenBank/DDBJ whole genome shotgun (WGS) entry which is preliminary data.</text>
</comment>
<dbReference type="Proteomes" id="UP000078397">
    <property type="component" value="Unassembled WGS sequence"/>
</dbReference>
<protein>
    <recommendedName>
        <fullName evidence="2">carbonic anhydrase</fullName>
        <ecNumber evidence="2">4.2.1.1</ecNumber>
    </recommendedName>
</protein>
<evidence type="ECO:0000256" key="3">
    <source>
        <dbReference type="ARBA" id="ARBA00022723"/>
    </source>
</evidence>
<dbReference type="KEGG" id="pchm:VFPPC_09611"/>
<comment type="similarity">
    <text evidence="1">Belongs to the alpha-carbonic anhydrase family.</text>
</comment>
<evidence type="ECO:0000256" key="5">
    <source>
        <dbReference type="ARBA" id="ARBA00023239"/>
    </source>
</evidence>
<dbReference type="STRING" id="1380566.A0A179F916"/>
<evidence type="ECO:0000313" key="10">
    <source>
        <dbReference type="EMBL" id="OAQ61830.1"/>
    </source>
</evidence>
<keyword evidence="3" id="KW-0479">Metal-binding</keyword>
<dbReference type="SUPFAM" id="SSF51069">
    <property type="entry name" value="Carbonic anhydrase"/>
    <property type="match status" value="1"/>
</dbReference>
<feature type="region of interest" description="Disordered" evidence="7">
    <location>
        <begin position="177"/>
        <end position="212"/>
    </location>
</feature>
<comment type="catalytic activity">
    <reaction evidence="6">
        <text>hydrogencarbonate + H(+) = CO2 + H2O</text>
        <dbReference type="Rhea" id="RHEA:10748"/>
        <dbReference type="ChEBI" id="CHEBI:15377"/>
        <dbReference type="ChEBI" id="CHEBI:15378"/>
        <dbReference type="ChEBI" id="CHEBI:16526"/>
        <dbReference type="ChEBI" id="CHEBI:17544"/>
        <dbReference type="EC" id="4.2.1.1"/>
    </reaction>
</comment>